<feature type="transmembrane region" description="Helical" evidence="11">
    <location>
        <begin position="1029"/>
        <end position="1049"/>
    </location>
</feature>
<reference evidence="12 13" key="1">
    <citation type="journal article" date="2015" name="Genome Announc.">
        <title>Expanding the biotechnology potential of lactobacilli through comparative genomics of 213 strains and associated genera.</title>
        <authorList>
            <person name="Sun Z."/>
            <person name="Harris H.M."/>
            <person name="McCann A."/>
            <person name="Guo C."/>
            <person name="Argimon S."/>
            <person name="Zhang W."/>
            <person name="Yang X."/>
            <person name="Jeffery I.B."/>
            <person name="Cooney J.C."/>
            <person name="Kagawa T.F."/>
            <person name="Liu W."/>
            <person name="Song Y."/>
            <person name="Salvetti E."/>
            <person name="Wrobel A."/>
            <person name="Rasinkangas P."/>
            <person name="Parkhill J."/>
            <person name="Rea M.C."/>
            <person name="O'Sullivan O."/>
            <person name="Ritari J."/>
            <person name="Douillard F.P."/>
            <person name="Paul Ross R."/>
            <person name="Yang R."/>
            <person name="Briner A.E."/>
            <person name="Felis G.E."/>
            <person name="de Vos W.M."/>
            <person name="Barrangou R."/>
            <person name="Klaenhammer T.R."/>
            <person name="Caufield P.W."/>
            <person name="Cui Y."/>
            <person name="Zhang H."/>
            <person name="O'Toole P.W."/>
        </authorList>
    </citation>
    <scope>NUCLEOTIDE SEQUENCE [LARGE SCALE GENOMIC DNA]</scope>
    <source>
        <strain evidence="12 13">DSM 12744</strain>
    </source>
</reference>
<comment type="similarity">
    <text evidence="2">Belongs to the EsaA family.</text>
</comment>
<organism evidence="12 13">
    <name type="scientific">Schleiferilactobacillus perolens DSM 12744</name>
    <dbReference type="NCBI Taxonomy" id="1423792"/>
    <lineage>
        <taxon>Bacteria</taxon>
        <taxon>Bacillati</taxon>
        <taxon>Bacillota</taxon>
        <taxon>Bacilli</taxon>
        <taxon>Lactobacillales</taxon>
        <taxon>Lactobacillaceae</taxon>
        <taxon>Schleiferilactobacillus</taxon>
    </lineage>
</organism>
<evidence type="ECO:0000256" key="10">
    <source>
        <dbReference type="SAM" id="MobiDB-lite"/>
    </source>
</evidence>
<feature type="transmembrane region" description="Helical" evidence="11">
    <location>
        <begin position="954"/>
        <end position="977"/>
    </location>
</feature>
<feature type="transmembrane region" description="Helical" evidence="11">
    <location>
        <begin position="31"/>
        <end position="54"/>
    </location>
</feature>
<evidence type="ECO:0000256" key="3">
    <source>
        <dbReference type="ARBA" id="ARBA00020819"/>
    </source>
</evidence>
<dbReference type="InterPro" id="IPR036116">
    <property type="entry name" value="FN3_sf"/>
</dbReference>
<dbReference type="PANTHER" id="PTHR43077:SF10">
    <property type="entry name" value="TRANSPORT PERMEASE PROTEIN"/>
    <property type="match status" value="1"/>
</dbReference>
<evidence type="ECO:0000313" key="12">
    <source>
        <dbReference type="EMBL" id="KRL08059.1"/>
    </source>
</evidence>
<proteinExistence type="inferred from homology"/>
<gene>
    <name evidence="12" type="ORF">FD09_GL001705</name>
</gene>
<sequence length="1143" mass="125462">MWYVSTSLGPSLHKLTATLGGWGSMKRKLKWWLAVAVGGIALLAGLIVLVNISFRSKDVGTASDQNKLRYVLVNQDQGGTFNQSQYNLGKDFVSLINQDSKNSWQVSPLDIANAGLDAGNYDAVIVLGPNFSRNLLSLEAANPQQAQISYRVRQDQNRINNVALKAQISDLLYTFNKRVVTMFFTSIMNNIGEAQQSVSNIVNSDNRNFDTLSNTILPPLQATPQSYKGLFSAATSLNDQNKMWDAQQGDFTKSTITLLQGNSTKLQNYALTLADYVQLQKNIGEINTANSQKNVQEPASADQKNYKEQFSALNQEMSNALQQLSAANGTGLLNDIHTVATQYQQQQQQSIEDIQAQIDNLHHTLDALQTQKRAIAEHYTGDPNWDITTASDETTKQAVKAQLLKLIDPSKDNMPAGYFSEIDRLVQSVSYDGLTSLLTTLHKKGFITDNNWTQYQNELAIIRYYAQERGISFGTQQSILDATASNPTAFSSTSTVTIDKVNPGQITLSADDGLTLQNFDAVVSSLQAQLNDIMTVSSDGTGKTIILTPIPAKPETPTTDDDKGKTGTTPATPDKDSSTTKPETKPDQPEKPEKPVITTQPVTLTLQWSWPSPIESDTPYTIKNYTVQYNNESKSMPATYTGSYMKYVTNLQADQLTQLVQELTSATSNLDLSATAVASAFGPTSGASQTRIDWLAERVKGGAGLKLTELADKTSLYQRLTDLPMETLQDFLDKKLIAEYVKELTTLTKDNADTSKRVTQVIGDVEGPQGLTAILQSLPKPELLLQQYERLIHWLTDAQRTIQEQYASWTDNSTLTVQSATYQDNNDQHSIYYDERKGAALYETFQTLISDTGQTAGSITSNATKVTSLTGQITTVTDEAKALQENTEKSLTHSDALTKAVAKQVKDNNTYNKNFNGVFKNAKPGEQNRNGVFSFLADPVRLTNEDSKGNQNALGAYLLVIITSIVMMLGAVFLAWLTRRTGSEEEGLIQHNIIERNLRPTGIVLVGALVLALAFTTIIDQLIVPLTPVFWVFIGGLFLASLLLLTYLWRQIGWLTLGLWAILFALYLVLAPVIGVVVAQNSWLGQIYRFLPFSLLEQGFGAILAQSTLTLGPLLVIAATALVAVLVNLVVWQKGAFSDAKAA</sequence>
<dbReference type="Gene3D" id="3.40.1710.10">
    <property type="entry name" value="abc type-2 transporter like domain"/>
    <property type="match status" value="1"/>
</dbReference>
<dbReference type="InterPro" id="IPR051328">
    <property type="entry name" value="T7SS_ABC-Transporter"/>
</dbReference>
<keyword evidence="4" id="KW-1003">Cell membrane</keyword>
<accession>A0A0R1MUR2</accession>
<evidence type="ECO:0000256" key="6">
    <source>
        <dbReference type="ARBA" id="ARBA00022989"/>
    </source>
</evidence>
<keyword evidence="8 11" id="KW-0472">Membrane</keyword>
<dbReference type="PANTHER" id="PTHR43077">
    <property type="entry name" value="TRANSPORT PERMEASE YVFS-RELATED"/>
    <property type="match status" value="1"/>
</dbReference>
<evidence type="ECO:0000256" key="7">
    <source>
        <dbReference type="ARBA" id="ARBA00023026"/>
    </source>
</evidence>
<dbReference type="GO" id="GO:0005886">
    <property type="term" value="C:plasma membrane"/>
    <property type="evidence" value="ECO:0007669"/>
    <property type="project" value="UniProtKB-SubCell"/>
</dbReference>
<feature type="transmembrane region" description="Helical" evidence="11">
    <location>
        <begin position="998"/>
        <end position="1023"/>
    </location>
</feature>
<evidence type="ECO:0000256" key="5">
    <source>
        <dbReference type="ARBA" id="ARBA00022692"/>
    </source>
</evidence>
<evidence type="ECO:0000313" key="13">
    <source>
        <dbReference type="Proteomes" id="UP000051330"/>
    </source>
</evidence>
<comment type="subcellular location">
    <subcellularLocation>
        <location evidence="1">Cell membrane</location>
        <topology evidence="1">Multi-pass membrane protein</topology>
    </subcellularLocation>
</comment>
<evidence type="ECO:0000256" key="1">
    <source>
        <dbReference type="ARBA" id="ARBA00004651"/>
    </source>
</evidence>
<dbReference type="AlphaFoldDB" id="A0A0R1MUR2"/>
<feature type="transmembrane region" description="Helical" evidence="11">
    <location>
        <begin position="1103"/>
        <end position="1131"/>
    </location>
</feature>
<dbReference type="PATRIC" id="fig|1423792.3.peg.1729"/>
<feature type="transmembrane region" description="Helical" evidence="11">
    <location>
        <begin position="1061"/>
        <end position="1083"/>
    </location>
</feature>
<feature type="compositionally biased region" description="Basic and acidic residues" evidence="10">
    <location>
        <begin position="573"/>
        <end position="594"/>
    </location>
</feature>
<evidence type="ECO:0000256" key="8">
    <source>
        <dbReference type="ARBA" id="ARBA00023136"/>
    </source>
</evidence>
<dbReference type="SUPFAM" id="SSF49265">
    <property type="entry name" value="Fibronectin type III"/>
    <property type="match status" value="1"/>
</dbReference>
<dbReference type="Proteomes" id="UP000051330">
    <property type="component" value="Unassembled WGS sequence"/>
</dbReference>
<evidence type="ECO:0000256" key="9">
    <source>
        <dbReference type="ARBA" id="ARBA00046722"/>
    </source>
</evidence>
<keyword evidence="6 11" id="KW-1133">Transmembrane helix</keyword>
<dbReference type="InterPro" id="IPR023838">
    <property type="entry name" value="T7SS_EsaA"/>
</dbReference>
<comment type="subunit">
    <text evidence="9">Homodimer. Interacts with EssB.</text>
</comment>
<name>A0A0R1MUR2_9LACO</name>
<dbReference type="STRING" id="1423792.FD09_GL001705"/>
<dbReference type="EMBL" id="AZEC01000028">
    <property type="protein sequence ID" value="KRL08059.1"/>
    <property type="molecule type" value="Genomic_DNA"/>
</dbReference>
<dbReference type="NCBIfam" id="TIGR03929">
    <property type="entry name" value="T7_esaA_Nterm"/>
    <property type="match status" value="1"/>
</dbReference>
<comment type="caution">
    <text evidence="12">The sequence shown here is derived from an EMBL/GenBank/DDBJ whole genome shotgun (WGS) entry which is preliminary data.</text>
</comment>
<feature type="region of interest" description="Disordered" evidence="10">
    <location>
        <begin position="544"/>
        <end position="600"/>
    </location>
</feature>
<evidence type="ECO:0000256" key="2">
    <source>
        <dbReference type="ARBA" id="ARBA00008338"/>
    </source>
</evidence>
<protein>
    <recommendedName>
        <fullName evidence="3">Type VII secretion system accessory factor EsaA</fullName>
    </recommendedName>
</protein>
<evidence type="ECO:0000256" key="11">
    <source>
        <dbReference type="SAM" id="Phobius"/>
    </source>
</evidence>
<keyword evidence="5 11" id="KW-0812">Transmembrane</keyword>
<evidence type="ECO:0000256" key="4">
    <source>
        <dbReference type="ARBA" id="ARBA00022475"/>
    </source>
</evidence>
<keyword evidence="13" id="KW-1185">Reference proteome</keyword>
<keyword evidence="7" id="KW-0843">Virulence</keyword>